<organism evidence="1 2">
    <name type="scientific">Aeromonas veronii</name>
    <dbReference type="NCBI Taxonomy" id="654"/>
    <lineage>
        <taxon>Bacteria</taxon>
        <taxon>Pseudomonadati</taxon>
        <taxon>Pseudomonadota</taxon>
        <taxon>Gammaproteobacteria</taxon>
        <taxon>Aeromonadales</taxon>
        <taxon>Aeromonadaceae</taxon>
        <taxon>Aeromonas</taxon>
    </lineage>
</organism>
<reference evidence="1 2" key="1">
    <citation type="submission" date="2018-03" db="EMBL/GenBank/DDBJ databases">
        <title>Aeromonas veronii whole genome sequencing and analysis.</title>
        <authorList>
            <person name="Xie H."/>
            <person name="Liu T."/>
            <person name="Wang K."/>
        </authorList>
    </citation>
    <scope>NUCLEOTIDE SEQUENCE [LARGE SCALE GENOMIC DNA]</scope>
    <source>
        <strain evidence="1 2">XH.VA.1</strain>
    </source>
</reference>
<name>A0A2T4MX28_AERVE</name>
<dbReference type="AlphaFoldDB" id="A0A2T4MX28"/>
<sequence>MGISLDKAGYRYYTTIAGIVTPTFMRKRPECSNSIDLANGIMQSTQANQAMAGVKAQKGSLIRDFSFSRGAYARWLLSMPYPGDSRWEEISKKNEETIFGVEDGVPIKGSAAVIEKLKEWGQNYAVFLRVAVLSTDPLFKSFASFGVGSNHIRRWATLPEILNMARYCKIAISGGYRTKLKKLDFLNELDLESNEYSYSRGIFLENLWVALANPINSNDAHTAVGAYMRAYDRVACQRAAEVFAEHQFRIGSFGSGRVMVYVSKPEESMAAEISFLAGMNPPTDMIRGVV</sequence>
<protein>
    <submittedName>
        <fullName evidence="1">Uncharacterized protein</fullName>
    </submittedName>
</protein>
<evidence type="ECO:0000313" key="1">
    <source>
        <dbReference type="EMBL" id="PTH79149.1"/>
    </source>
</evidence>
<accession>A0A2T4MX28</accession>
<comment type="caution">
    <text evidence="1">The sequence shown here is derived from an EMBL/GenBank/DDBJ whole genome shotgun (WGS) entry which is preliminary data.</text>
</comment>
<gene>
    <name evidence="1" type="ORF">DAA48_22220</name>
</gene>
<dbReference type="Proteomes" id="UP000241986">
    <property type="component" value="Unassembled WGS sequence"/>
</dbReference>
<proteinExistence type="predicted"/>
<evidence type="ECO:0000313" key="2">
    <source>
        <dbReference type="Proteomes" id="UP000241986"/>
    </source>
</evidence>
<dbReference type="EMBL" id="PZKL01000045">
    <property type="protein sequence ID" value="PTH79149.1"/>
    <property type="molecule type" value="Genomic_DNA"/>
</dbReference>